<dbReference type="SUPFAM" id="SSF55785">
    <property type="entry name" value="PYP-like sensor domain (PAS domain)"/>
    <property type="match status" value="1"/>
</dbReference>
<dbReference type="PROSITE" id="PS50112">
    <property type="entry name" value="PAS"/>
    <property type="match status" value="1"/>
</dbReference>
<dbReference type="EMBL" id="JBHLZN010000003">
    <property type="protein sequence ID" value="MFB9886778.1"/>
    <property type="molecule type" value="Genomic_DNA"/>
</dbReference>
<evidence type="ECO:0000313" key="8">
    <source>
        <dbReference type="Proteomes" id="UP001589628"/>
    </source>
</evidence>
<keyword evidence="2 3" id="KW-0807">Transducer</keyword>
<comment type="caution">
    <text evidence="7">The sequence shown here is derived from an EMBL/GenBank/DDBJ whole genome shotgun (WGS) entry which is preliminary data.</text>
</comment>
<dbReference type="PROSITE" id="PS50111">
    <property type="entry name" value="CHEMOTAXIS_TRANSDUC_2"/>
    <property type="match status" value="1"/>
</dbReference>
<keyword evidence="4" id="KW-1133">Transmembrane helix</keyword>
<sequence>MKVNQPVTDQAVSVSPTDRILSTTDSKGRITYTNPDFERISGYSQAELLGQAHNIVRHPDMPSAAFADLWDHLKQQQNWRGLVKNRCKNGDYYWVDAFVTPIVDPQGQTLEYQSVRIAADANAVKRAERVYQRLHQGQRPLPPTWLSPTLALWGVGLTLFSSLALSQLQPTPWLVLLLNLMLGGGALAYLCHFHRRLQRLVRRQPQQKSAELMSYLYSGQQDLVGRLDYLLGSQHLQRLAMAARLANESSRLHQQGVQGLEDTRNLHDRIHTQHQHTEQISLAISQLNEAIAHIAEQASHIQEQASQVQHLSQQGRGQMHTLSQAISTLNRNLQASRQSIHSLRNSNEQISQLLNLIIEIAEQTNLLALNAAIEAARAGDQGRGFAVVADEVRKLAQRTQGATEEIHQAIAAVNDNTESTVAQMQAGHNSLEQALAHSAKLDEDLQLMLEALEHMAAHIGSTASATEQQGSACQDISHTLGSLSELAGSNRHDVARLDQRLSLIAEAMGANGRLAESFNQR</sequence>
<dbReference type="SMART" id="SM00283">
    <property type="entry name" value="MA"/>
    <property type="match status" value="1"/>
</dbReference>
<evidence type="ECO:0000259" key="6">
    <source>
        <dbReference type="PROSITE" id="PS50112"/>
    </source>
</evidence>
<dbReference type="Pfam" id="PF08447">
    <property type="entry name" value="PAS_3"/>
    <property type="match status" value="1"/>
</dbReference>
<dbReference type="CDD" id="cd11386">
    <property type="entry name" value="MCP_signal"/>
    <property type="match status" value="1"/>
</dbReference>
<evidence type="ECO:0000256" key="4">
    <source>
        <dbReference type="SAM" id="Phobius"/>
    </source>
</evidence>
<dbReference type="InterPro" id="IPR000014">
    <property type="entry name" value="PAS"/>
</dbReference>
<evidence type="ECO:0000256" key="1">
    <source>
        <dbReference type="ARBA" id="ARBA00004370"/>
    </source>
</evidence>
<dbReference type="Pfam" id="PF00015">
    <property type="entry name" value="MCPsignal"/>
    <property type="match status" value="1"/>
</dbReference>
<evidence type="ECO:0000256" key="3">
    <source>
        <dbReference type="PROSITE-ProRule" id="PRU00284"/>
    </source>
</evidence>
<dbReference type="InterPro" id="IPR004089">
    <property type="entry name" value="MCPsignal_dom"/>
</dbReference>
<dbReference type="InterPro" id="IPR035965">
    <property type="entry name" value="PAS-like_dom_sf"/>
</dbReference>
<feature type="transmembrane region" description="Helical" evidence="4">
    <location>
        <begin position="145"/>
        <end position="165"/>
    </location>
</feature>
<accession>A0ABV5ZBW9</accession>
<dbReference type="CDD" id="cd00130">
    <property type="entry name" value="PAS"/>
    <property type="match status" value="1"/>
</dbReference>
<dbReference type="Proteomes" id="UP001589628">
    <property type="component" value="Unassembled WGS sequence"/>
</dbReference>
<organism evidence="7 8">
    <name type="scientific">Balneatrix alpica</name>
    <dbReference type="NCBI Taxonomy" id="75684"/>
    <lineage>
        <taxon>Bacteria</taxon>
        <taxon>Pseudomonadati</taxon>
        <taxon>Pseudomonadota</taxon>
        <taxon>Gammaproteobacteria</taxon>
        <taxon>Oceanospirillales</taxon>
        <taxon>Balneatrichaceae</taxon>
        <taxon>Balneatrix</taxon>
    </lineage>
</organism>
<reference evidence="7 8" key="1">
    <citation type="submission" date="2024-09" db="EMBL/GenBank/DDBJ databases">
        <authorList>
            <person name="Sun Q."/>
            <person name="Mori K."/>
        </authorList>
    </citation>
    <scope>NUCLEOTIDE SEQUENCE [LARGE SCALE GENOMIC DNA]</scope>
    <source>
        <strain evidence="7 8">ATCC 51285</strain>
    </source>
</reference>
<keyword evidence="8" id="KW-1185">Reference proteome</keyword>
<feature type="domain" description="Methyl-accepting transducer" evidence="5">
    <location>
        <begin position="248"/>
        <end position="484"/>
    </location>
</feature>
<proteinExistence type="predicted"/>
<protein>
    <submittedName>
        <fullName evidence="7">Methyl-accepting chemotaxis protein</fullName>
    </submittedName>
</protein>
<dbReference type="RefSeq" id="WP_051527550.1">
    <property type="nucleotide sequence ID" value="NZ_JBHLZN010000003.1"/>
</dbReference>
<keyword evidence="4" id="KW-0812">Transmembrane</keyword>
<dbReference type="Gene3D" id="1.10.287.950">
    <property type="entry name" value="Methyl-accepting chemotaxis protein"/>
    <property type="match status" value="1"/>
</dbReference>
<dbReference type="SUPFAM" id="SSF58104">
    <property type="entry name" value="Methyl-accepting chemotaxis protein (MCP) signaling domain"/>
    <property type="match status" value="1"/>
</dbReference>
<name>A0ABV5ZBW9_9GAMM</name>
<evidence type="ECO:0000313" key="7">
    <source>
        <dbReference type="EMBL" id="MFB9886778.1"/>
    </source>
</evidence>
<evidence type="ECO:0000256" key="2">
    <source>
        <dbReference type="ARBA" id="ARBA00023224"/>
    </source>
</evidence>
<dbReference type="InterPro" id="IPR013655">
    <property type="entry name" value="PAS_fold_3"/>
</dbReference>
<dbReference type="PANTHER" id="PTHR32089:SF74">
    <property type="entry name" value="METHYL-ACCEPTING CHEMOTAXIS PROTEIN AER"/>
    <property type="match status" value="1"/>
</dbReference>
<feature type="domain" description="PAS" evidence="6">
    <location>
        <begin position="25"/>
        <end position="60"/>
    </location>
</feature>
<dbReference type="PANTHER" id="PTHR32089">
    <property type="entry name" value="METHYL-ACCEPTING CHEMOTAXIS PROTEIN MCPB"/>
    <property type="match status" value="1"/>
</dbReference>
<feature type="transmembrane region" description="Helical" evidence="4">
    <location>
        <begin position="171"/>
        <end position="193"/>
    </location>
</feature>
<dbReference type="Gene3D" id="3.30.450.20">
    <property type="entry name" value="PAS domain"/>
    <property type="match status" value="1"/>
</dbReference>
<comment type="subcellular location">
    <subcellularLocation>
        <location evidence="1">Membrane</location>
    </subcellularLocation>
</comment>
<gene>
    <name evidence="7" type="ORF">ACFFLH_10170</name>
</gene>
<dbReference type="NCBIfam" id="TIGR00229">
    <property type="entry name" value="sensory_box"/>
    <property type="match status" value="1"/>
</dbReference>
<keyword evidence="4" id="KW-0472">Membrane</keyword>
<evidence type="ECO:0000259" key="5">
    <source>
        <dbReference type="PROSITE" id="PS50111"/>
    </source>
</evidence>
<dbReference type="SMART" id="SM00091">
    <property type="entry name" value="PAS"/>
    <property type="match status" value="1"/>
</dbReference>